<accession>A0ABV8DSR5</accession>
<name>A0ABV8DSR5_9NOCA</name>
<keyword evidence="1 2" id="KW-0238">DNA-binding</keyword>
<dbReference type="SUPFAM" id="SSF46689">
    <property type="entry name" value="Homeodomain-like"/>
    <property type="match status" value="1"/>
</dbReference>
<gene>
    <name evidence="4" type="ORF">ACFO0B_12090</name>
</gene>
<evidence type="ECO:0000256" key="1">
    <source>
        <dbReference type="ARBA" id="ARBA00023125"/>
    </source>
</evidence>
<sequence length="219" mass="23240">MARQSEVARGALMDAAEELYGRDGIDQVSNRRIAERAGHANHSAVAYHFGDRDGLIAAMLDRYTEQAEPSRAEMLAALGPDPTLVELLRCLVLPAVRSLLDRPAPCWRARFLNQVRATPSTAALLERPVAGTSATAAIMAATGERLRHVDQPVLNGRGWMLTGMVFEVCAAYEAEVAAGEREPDSAALGCFLTDAAAGLLAAPVTAPGGFAPDPTLIHL</sequence>
<reference evidence="5" key="1">
    <citation type="journal article" date="2019" name="Int. J. Syst. Evol. Microbiol.">
        <title>The Global Catalogue of Microorganisms (GCM) 10K type strain sequencing project: providing services to taxonomists for standard genome sequencing and annotation.</title>
        <authorList>
            <consortium name="The Broad Institute Genomics Platform"/>
            <consortium name="The Broad Institute Genome Sequencing Center for Infectious Disease"/>
            <person name="Wu L."/>
            <person name="Ma J."/>
        </authorList>
    </citation>
    <scope>NUCLEOTIDE SEQUENCE [LARGE SCALE GENOMIC DNA]</scope>
    <source>
        <strain evidence="5">CGMCC 4.7330</strain>
    </source>
</reference>
<comment type="caution">
    <text evidence="4">The sequence shown here is derived from an EMBL/GenBank/DDBJ whole genome shotgun (WGS) entry which is preliminary data.</text>
</comment>
<dbReference type="InterPro" id="IPR009057">
    <property type="entry name" value="Homeodomain-like_sf"/>
</dbReference>
<dbReference type="Gene3D" id="1.10.357.10">
    <property type="entry name" value="Tetracycline Repressor, domain 2"/>
    <property type="match status" value="1"/>
</dbReference>
<feature type="DNA-binding region" description="H-T-H motif" evidence="2">
    <location>
        <begin position="30"/>
        <end position="49"/>
    </location>
</feature>
<dbReference type="InterPro" id="IPR001647">
    <property type="entry name" value="HTH_TetR"/>
</dbReference>
<evidence type="ECO:0000313" key="4">
    <source>
        <dbReference type="EMBL" id="MFC3962725.1"/>
    </source>
</evidence>
<proteinExistence type="predicted"/>
<protein>
    <submittedName>
        <fullName evidence="4">TetR/AcrR family transcriptional regulator</fullName>
    </submittedName>
</protein>
<dbReference type="PROSITE" id="PS50977">
    <property type="entry name" value="HTH_TETR_2"/>
    <property type="match status" value="1"/>
</dbReference>
<dbReference type="EMBL" id="JBHSAX010000013">
    <property type="protein sequence ID" value="MFC3962725.1"/>
    <property type="molecule type" value="Genomic_DNA"/>
</dbReference>
<evidence type="ECO:0000313" key="5">
    <source>
        <dbReference type="Proteomes" id="UP001595696"/>
    </source>
</evidence>
<dbReference type="Pfam" id="PF00440">
    <property type="entry name" value="TetR_N"/>
    <property type="match status" value="1"/>
</dbReference>
<organism evidence="4 5">
    <name type="scientific">Nocardia jiangsuensis</name>
    <dbReference type="NCBI Taxonomy" id="1691563"/>
    <lineage>
        <taxon>Bacteria</taxon>
        <taxon>Bacillati</taxon>
        <taxon>Actinomycetota</taxon>
        <taxon>Actinomycetes</taxon>
        <taxon>Mycobacteriales</taxon>
        <taxon>Nocardiaceae</taxon>
        <taxon>Nocardia</taxon>
    </lineage>
</organism>
<dbReference type="RefSeq" id="WP_378612490.1">
    <property type="nucleotide sequence ID" value="NZ_JBHSAX010000013.1"/>
</dbReference>
<evidence type="ECO:0000259" key="3">
    <source>
        <dbReference type="PROSITE" id="PS50977"/>
    </source>
</evidence>
<keyword evidence="5" id="KW-1185">Reference proteome</keyword>
<dbReference type="Proteomes" id="UP001595696">
    <property type="component" value="Unassembled WGS sequence"/>
</dbReference>
<evidence type="ECO:0000256" key="2">
    <source>
        <dbReference type="PROSITE-ProRule" id="PRU00335"/>
    </source>
</evidence>
<feature type="domain" description="HTH tetR-type" evidence="3">
    <location>
        <begin position="6"/>
        <end position="67"/>
    </location>
</feature>